<dbReference type="PANTHER" id="PTHR39624:SF2">
    <property type="entry name" value="OSMC-LIKE PROTEIN"/>
    <property type="match status" value="1"/>
</dbReference>
<organism evidence="1 2">
    <name type="scientific">Fodinibius salicampi</name>
    <dbReference type="NCBI Taxonomy" id="1920655"/>
    <lineage>
        <taxon>Bacteria</taxon>
        <taxon>Pseudomonadati</taxon>
        <taxon>Balneolota</taxon>
        <taxon>Balneolia</taxon>
        <taxon>Balneolales</taxon>
        <taxon>Balneolaceae</taxon>
        <taxon>Fodinibius</taxon>
    </lineage>
</organism>
<dbReference type="Gene3D" id="3.30.300.20">
    <property type="match status" value="1"/>
</dbReference>
<dbReference type="InterPro" id="IPR036102">
    <property type="entry name" value="OsmC/Ohrsf"/>
</dbReference>
<proteinExistence type="predicted"/>
<dbReference type="RefSeq" id="WP_265790981.1">
    <property type="nucleotide sequence ID" value="NZ_BAABRS010000004.1"/>
</dbReference>
<sequence length="151" mass="17352">MAKDSDKQKIVHIHLPKNEKYTTTLTAGKHELIGDEPESVEGGNDKGPDPYDYLLMSLGSCTVMTIKMYVQHKGWPLEDVYMELRHNKRHAEDCDNCEDPKSKIDVIEKEVIVEGELTDKQIQKILEISQKCPVHRTLMQDIKIESSIEHH</sequence>
<dbReference type="InterPro" id="IPR003718">
    <property type="entry name" value="OsmC/Ohr_fam"/>
</dbReference>
<keyword evidence="2" id="KW-1185">Reference proteome</keyword>
<reference evidence="1 2" key="1">
    <citation type="submission" date="2021-11" db="EMBL/GenBank/DDBJ databases">
        <title>Aliifidinibius sp. nov., a new bacterium isolated from saline soil.</title>
        <authorList>
            <person name="Galisteo C."/>
            <person name="De La Haba R."/>
            <person name="Sanchez-Porro C."/>
            <person name="Ventosa A."/>
        </authorList>
    </citation>
    <scope>NUCLEOTIDE SEQUENCE [LARGE SCALE GENOMIC DNA]</scope>
    <source>
        <strain evidence="1 2">KACC 190600</strain>
    </source>
</reference>
<dbReference type="SUPFAM" id="SSF82784">
    <property type="entry name" value="OsmC-like"/>
    <property type="match status" value="1"/>
</dbReference>
<protein>
    <submittedName>
        <fullName evidence="1">OsmC family protein</fullName>
    </submittedName>
</protein>
<dbReference type="Proteomes" id="UP001207337">
    <property type="component" value="Unassembled WGS sequence"/>
</dbReference>
<dbReference type="PANTHER" id="PTHR39624">
    <property type="entry name" value="PROTEIN INVOLVED IN RIMO-MEDIATED BETA-METHYLTHIOLATION OF RIBOSOMAL PROTEIN S12 YCAO"/>
    <property type="match status" value="1"/>
</dbReference>
<evidence type="ECO:0000313" key="2">
    <source>
        <dbReference type="Proteomes" id="UP001207337"/>
    </source>
</evidence>
<gene>
    <name evidence="1" type="ORF">LQ318_13605</name>
</gene>
<comment type="caution">
    <text evidence="1">The sequence shown here is derived from an EMBL/GenBank/DDBJ whole genome shotgun (WGS) entry which is preliminary data.</text>
</comment>
<dbReference type="InterPro" id="IPR015946">
    <property type="entry name" value="KH_dom-like_a/b"/>
</dbReference>
<accession>A0ABT3Q1L1</accession>
<evidence type="ECO:0000313" key="1">
    <source>
        <dbReference type="EMBL" id="MCW9713941.1"/>
    </source>
</evidence>
<dbReference type="Pfam" id="PF02566">
    <property type="entry name" value="OsmC"/>
    <property type="match status" value="1"/>
</dbReference>
<name>A0ABT3Q1L1_9BACT</name>
<dbReference type="EMBL" id="JAJNDC010000004">
    <property type="protein sequence ID" value="MCW9713941.1"/>
    <property type="molecule type" value="Genomic_DNA"/>
</dbReference>